<evidence type="ECO:0000313" key="3">
    <source>
        <dbReference type="Proteomes" id="UP000292459"/>
    </source>
</evidence>
<proteinExistence type="predicted"/>
<dbReference type="InterPro" id="IPR036249">
    <property type="entry name" value="Thioredoxin-like_sf"/>
</dbReference>
<accession>A0A4Q7E8Y5</accession>
<dbReference type="Gene3D" id="3.40.30.10">
    <property type="entry name" value="Glutaredoxin"/>
    <property type="match status" value="1"/>
</dbReference>
<dbReference type="OrthoDB" id="2080764at2"/>
<sequence length="91" mass="9931">MTKRSVEVFTAGCPLCDETVKLVRDLACENCDIQVWDLRADYITEEGEAKLTQYSIHRVPAVVVNGTLAGCCQTQQPVSREFLVAAGVGRG</sequence>
<protein>
    <submittedName>
        <fullName evidence="2">Glutaredoxin</fullName>
    </submittedName>
</protein>
<evidence type="ECO:0000259" key="1">
    <source>
        <dbReference type="Pfam" id="PF13192"/>
    </source>
</evidence>
<dbReference type="InterPro" id="IPR012336">
    <property type="entry name" value="Thioredoxin-like_fold"/>
</dbReference>
<reference evidence="2 3" key="1">
    <citation type="submission" date="2018-11" db="EMBL/GenBank/DDBJ databases">
        <title>Whole genome sequencing of an environmental sample.</title>
        <authorList>
            <person name="Sarangi A.N."/>
            <person name="Singh D."/>
            <person name="Tripathy S."/>
        </authorList>
    </citation>
    <scope>NUCLEOTIDE SEQUENCE [LARGE SCALE GENOMIC DNA]</scope>
    <source>
        <strain evidence="2 3">Lakshadweep</strain>
    </source>
</reference>
<dbReference type="RefSeq" id="WP_044151671.1">
    <property type="nucleotide sequence ID" value="NZ_QVFV01000002.1"/>
</dbReference>
<name>A0A4Q7E8Y5_9CYAN</name>
<dbReference type="SUPFAM" id="SSF52833">
    <property type="entry name" value="Thioredoxin-like"/>
    <property type="match status" value="1"/>
</dbReference>
<comment type="caution">
    <text evidence="2">The sequence shown here is derived from an EMBL/GenBank/DDBJ whole genome shotgun (WGS) entry which is preliminary data.</text>
</comment>
<dbReference type="Proteomes" id="UP000292459">
    <property type="component" value="Unassembled WGS sequence"/>
</dbReference>
<gene>
    <name evidence="2" type="ORF">DYY88_09930</name>
</gene>
<keyword evidence="3" id="KW-1185">Reference proteome</keyword>
<feature type="domain" description="Thioredoxin-like fold" evidence="1">
    <location>
        <begin position="5"/>
        <end position="68"/>
    </location>
</feature>
<organism evidence="2 3">
    <name type="scientific">Leptolyngbya iicbica LK</name>
    <dbReference type="NCBI Taxonomy" id="2294035"/>
    <lineage>
        <taxon>Bacteria</taxon>
        <taxon>Bacillati</taxon>
        <taxon>Cyanobacteriota</taxon>
        <taxon>Cyanophyceae</taxon>
        <taxon>Leptolyngbyales</taxon>
        <taxon>Leptolyngbyaceae</taxon>
        <taxon>Leptolyngbya group</taxon>
        <taxon>Leptolyngbya</taxon>
        <taxon>Leptolyngbya iicbica</taxon>
    </lineage>
</organism>
<dbReference type="EMBL" id="QVFV01000002">
    <property type="protein sequence ID" value="RZM79072.1"/>
    <property type="molecule type" value="Genomic_DNA"/>
</dbReference>
<dbReference type="Pfam" id="PF13192">
    <property type="entry name" value="Thioredoxin_3"/>
    <property type="match status" value="1"/>
</dbReference>
<evidence type="ECO:0000313" key="2">
    <source>
        <dbReference type="EMBL" id="RZM79072.1"/>
    </source>
</evidence>
<dbReference type="AlphaFoldDB" id="A0A4Q7E8Y5"/>